<gene>
    <name evidence="3" type="ORF">CANCADRAFT_95450</name>
</gene>
<feature type="domain" description="SLS1 N-terminal" evidence="1">
    <location>
        <begin position="74"/>
        <end position="153"/>
    </location>
</feature>
<dbReference type="Pfam" id="PF20778">
    <property type="entry name" value="SLS1_C"/>
    <property type="match status" value="1"/>
</dbReference>
<dbReference type="InterPro" id="IPR048401">
    <property type="entry name" value="SLS1_C"/>
</dbReference>
<dbReference type="Proteomes" id="UP000095023">
    <property type="component" value="Unassembled WGS sequence"/>
</dbReference>
<feature type="domain" description="SLS1 C-terminal" evidence="2">
    <location>
        <begin position="320"/>
        <end position="677"/>
    </location>
</feature>
<dbReference type="InterPro" id="IPR048400">
    <property type="entry name" value="SLS1_N"/>
</dbReference>
<protein>
    <submittedName>
        <fullName evidence="3">Uncharacterized protein</fullName>
    </submittedName>
</protein>
<evidence type="ECO:0000313" key="3">
    <source>
        <dbReference type="EMBL" id="ODV92927.1"/>
    </source>
</evidence>
<evidence type="ECO:0000313" key="4">
    <source>
        <dbReference type="Proteomes" id="UP000095023"/>
    </source>
</evidence>
<reference evidence="4" key="1">
    <citation type="submission" date="2016-02" db="EMBL/GenBank/DDBJ databases">
        <title>Comparative genomics of biotechnologically important yeasts.</title>
        <authorList>
            <consortium name="DOE Joint Genome Institute"/>
            <person name="Riley R."/>
            <person name="Haridas S."/>
            <person name="Wolfe K.H."/>
            <person name="Lopes M.R."/>
            <person name="Hittinger C.T."/>
            <person name="Goker M."/>
            <person name="Salamov A."/>
            <person name="Wisecaver J."/>
            <person name="Long T.M."/>
            <person name="Aerts A.L."/>
            <person name="Barry K."/>
            <person name="Choi C."/>
            <person name="Clum A."/>
            <person name="Coughlan A.Y."/>
            <person name="Deshpande S."/>
            <person name="Douglass A.P."/>
            <person name="Hanson S.J."/>
            <person name="Klenk H.-P."/>
            <person name="Labutti K."/>
            <person name="Lapidus A."/>
            <person name="Lindquist E."/>
            <person name="Lipzen A."/>
            <person name="Meier-Kolthoff J.P."/>
            <person name="Ohm R.A."/>
            <person name="Otillar R.P."/>
            <person name="Pangilinan J."/>
            <person name="Peng Y."/>
            <person name="Rokas A."/>
            <person name="Rosa C.A."/>
            <person name="Scheuner C."/>
            <person name="Sibirny A.A."/>
            <person name="Slot J.C."/>
            <person name="Stielow J.B."/>
            <person name="Sun H."/>
            <person name="Kurtzman C.P."/>
            <person name="Blackwell M."/>
            <person name="Jeffries T.W."/>
            <person name="Grigoriev I.V."/>
        </authorList>
    </citation>
    <scope>NUCLEOTIDE SEQUENCE [LARGE SCALE GENOMIC DNA]</scope>
    <source>
        <strain evidence="4">NRRL Y-17796</strain>
    </source>
</reference>
<accession>A0A1E4TMH1</accession>
<organism evidence="3 4">
    <name type="scientific">Tortispora caseinolytica NRRL Y-17796</name>
    <dbReference type="NCBI Taxonomy" id="767744"/>
    <lineage>
        <taxon>Eukaryota</taxon>
        <taxon>Fungi</taxon>
        <taxon>Dikarya</taxon>
        <taxon>Ascomycota</taxon>
        <taxon>Saccharomycotina</taxon>
        <taxon>Trigonopsidomycetes</taxon>
        <taxon>Trigonopsidales</taxon>
        <taxon>Trigonopsidaceae</taxon>
        <taxon>Tortispora</taxon>
    </lineage>
</organism>
<dbReference type="OrthoDB" id="5392646at2759"/>
<dbReference type="EMBL" id="KV453841">
    <property type="protein sequence ID" value="ODV92927.1"/>
    <property type="molecule type" value="Genomic_DNA"/>
</dbReference>
<dbReference type="AlphaFoldDB" id="A0A1E4TMH1"/>
<sequence length="687" mass="77849">MLPRRLLLLHRCSVRFYSKERDHISSASEFLSRTLKKPRRSAAVPKLEETVDESSGINLDSMSKLLLSSFETPQETQESVNVAISSFKNKFRQSDGTISVKEKETLADEMAKSFKLAQLLAYLKEHDDTFQVSRPKKGKVIDDIISKVWQLSVETDQAHRLTKSFTVTRKLLYFLSTGTNPLLQKWAASGVDATLNRETDTFKVTAPPKTLRSIEAAITSLYKSISETIIDLSFTRTLRPPLDATLADVQRLSRVYIEPRPDISEFSYSMTSVAERDARRASKLILDIYNVSPRTTDLLAVSEFSENEAIASLCPSAEHESLPWNFRGAHWCRWEKVNNSDSAVDESKQETPHLLPQELPLVSLSSLDYGRTTNNTLTRLESVLDNLDQASEELNYKTSIKLIDSYPGLYNSFLGSVLFQAEPNYARSFSAEDIRHITQTTPSVFNNSSRLANKYIRENFPLSQADDSESDLDILLQDDLHKYWANIVFLPSPYVHGTDALRYPPFEVNVPVNPLKSNSKDYVYSDDIVAFLVESRVGVNVCMPSSILDMRFEKTVLAPVHALESEFYSERIKTIIKSMIGDVQKGAYRNIYGANFSIPVSMVIEGTTIQQTVTYCCYSFWFRREIEYNVNGFILNHGIADGAMSSGRRTESALILNPEYTVEDEFKRSEFVETTVQLVNNLKFASF</sequence>
<dbReference type="Pfam" id="PF20776">
    <property type="entry name" value="SLS1_N"/>
    <property type="match status" value="1"/>
</dbReference>
<evidence type="ECO:0000259" key="1">
    <source>
        <dbReference type="Pfam" id="PF20776"/>
    </source>
</evidence>
<evidence type="ECO:0000259" key="2">
    <source>
        <dbReference type="Pfam" id="PF20778"/>
    </source>
</evidence>
<keyword evidence="4" id="KW-1185">Reference proteome</keyword>
<name>A0A1E4TMH1_9ASCO</name>
<proteinExistence type="predicted"/>